<evidence type="ECO:0000256" key="5">
    <source>
        <dbReference type="ARBA" id="ARBA00022692"/>
    </source>
</evidence>
<keyword evidence="2" id="KW-0813">Transport</keyword>
<gene>
    <name evidence="10" type="ORF">DEM27_09490</name>
</gene>
<dbReference type="InterPro" id="IPR036259">
    <property type="entry name" value="MFS_trans_sf"/>
</dbReference>
<keyword evidence="7 8" id="KW-0472">Membrane</keyword>
<dbReference type="RefSeq" id="WP_109457973.1">
    <property type="nucleotide sequence ID" value="NZ_QFBC01000003.1"/>
</dbReference>
<feature type="transmembrane region" description="Helical" evidence="8">
    <location>
        <begin position="107"/>
        <end position="125"/>
    </location>
</feature>
<dbReference type="InterPro" id="IPR026032">
    <property type="entry name" value="HcaT-like"/>
</dbReference>
<dbReference type="EMBL" id="QFBC01000003">
    <property type="protein sequence ID" value="PWE56597.1"/>
    <property type="molecule type" value="Genomic_DNA"/>
</dbReference>
<keyword evidence="3" id="KW-1003">Cell membrane</keyword>
<feature type="transmembrane region" description="Helical" evidence="8">
    <location>
        <begin position="219"/>
        <end position="245"/>
    </location>
</feature>
<accession>A0A2U2DTH8</accession>
<dbReference type="Proteomes" id="UP000245252">
    <property type="component" value="Unassembled WGS sequence"/>
</dbReference>
<dbReference type="SUPFAM" id="SSF103473">
    <property type="entry name" value="MFS general substrate transporter"/>
    <property type="match status" value="1"/>
</dbReference>
<dbReference type="GO" id="GO:0030395">
    <property type="term" value="F:lactose binding"/>
    <property type="evidence" value="ECO:0007669"/>
    <property type="project" value="TreeGrafter"/>
</dbReference>
<feature type="transmembrane region" description="Helical" evidence="8">
    <location>
        <begin position="251"/>
        <end position="272"/>
    </location>
</feature>
<evidence type="ECO:0000256" key="2">
    <source>
        <dbReference type="ARBA" id="ARBA00022448"/>
    </source>
</evidence>
<feature type="transmembrane region" description="Helical" evidence="8">
    <location>
        <begin position="146"/>
        <end position="164"/>
    </location>
</feature>
<comment type="subcellular location">
    <subcellularLocation>
        <location evidence="1">Cell inner membrane</location>
        <topology evidence="1">Multi-pass membrane protein</topology>
    </subcellularLocation>
</comment>
<dbReference type="PIRSF" id="PIRSF004925">
    <property type="entry name" value="HcaT"/>
    <property type="match status" value="1"/>
</dbReference>
<keyword evidence="4" id="KW-0997">Cell inner membrane</keyword>
<evidence type="ECO:0000259" key="9">
    <source>
        <dbReference type="Pfam" id="PF12832"/>
    </source>
</evidence>
<sequence length="408" mass="44444">MSLASQAPAREDAPRWFPQRSALVFCAPMIVNGTVLPFFPVWLETHSLDDHQIGVILAVPMVVRVIFAPILAMFADRMEERTGILVWSGLLCLATAVGLYWTQSFWPILLVFALQGAVFAPYIPVVESMLITGVRRWGFDYGSMRLWASVAFIGSTLVGGHLIGLYGGAMVLPVMTVGCIVMSAMGLAAPRIGRAPRRAAVAAAAGKSRQRTSLSRFDLHLVMIGSSVVQAGHAMLYAFASIYWAELGFSGTAVGILWSAGVLAEVIAFFFARQLNRTFGAWTLIRFGATIAVCRWLLFPLDIGYFGFFVLQCLHAFTFAFCHIGIQRRIVDAVHEEQEASAQGTYYFYNGIFMAVATFASGYIYAAFGMHGYYVMSAIAAVGLGCVIVAWYLQPQRAASGGNTSESL</sequence>
<keyword evidence="5 8" id="KW-0812">Transmembrane</keyword>
<dbReference type="NCBIfam" id="NF037955">
    <property type="entry name" value="mfs"/>
    <property type="match status" value="1"/>
</dbReference>
<evidence type="ECO:0000256" key="6">
    <source>
        <dbReference type="ARBA" id="ARBA00022989"/>
    </source>
</evidence>
<evidence type="ECO:0000256" key="8">
    <source>
        <dbReference type="SAM" id="Phobius"/>
    </source>
</evidence>
<dbReference type="InterPro" id="IPR024989">
    <property type="entry name" value="MFS_assoc_dom"/>
</dbReference>
<dbReference type="Gene3D" id="1.20.1250.20">
    <property type="entry name" value="MFS general substrate transporter like domains"/>
    <property type="match status" value="2"/>
</dbReference>
<feature type="transmembrane region" description="Helical" evidence="8">
    <location>
        <begin position="372"/>
        <end position="393"/>
    </location>
</feature>
<evidence type="ECO:0000256" key="3">
    <source>
        <dbReference type="ARBA" id="ARBA00022475"/>
    </source>
</evidence>
<dbReference type="GO" id="GO:0015528">
    <property type="term" value="F:lactose:proton symporter activity"/>
    <property type="evidence" value="ECO:0007669"/>
    <property type="project" value="TreeGrafter"/>
</dbReference>
<feature type="transmembrane region" description="Helical" evidence="8">
    <location>
        <begin position="305"/>
        <end position="326"/>
    </location>
</feature>
<dbReference type="PANTHER" id="PTHR23522:SF10">
    <property type="entry name" value="3-PHENYLPROPIONIC ACID TRANSPORTER-RELATED"/>
    <property type="match status" value="1"/>
</dbReference>
<feature type="transmembrane region" description="Helical" evidence="8">
    <location>
        <begin position="55"/>
        <end position="75"/>
    </location>
</feature>
<feature type="transmembrane region" description="Helical" evidence="8">
    <location>
        <begin position="347"/>
        <end position="366"/>
    </location>
</feature>
<feature type="domain" description="Major facilitator superfamily associated" evidence="9">
    <location>
        <begin position="33"/>
        <end position="374"/>
    </location>
</feature>
<keyword evidence="11" id="KW-1185">Reference proteome</keyword>
<dbReference type="GO" id="GO:0005886">
    <property type="term" value="C:plasma membrane"/>
    <property type="evidence" value="ECO:0007669"/>
    <property type="project" value="UniProtKB-SubCell"/>
</dbReference>
<feature type="transmembrane region" description="Helical" evidence="8">
    <location>
        <begin position="82"/>
        <end position="101"/>
    </location>
</feature>
<feature type="transmembrane region" description="Helical" evidence="8">
    <location>
        <begin position="21"/>
        <end position="43"/>
    </location>
</feature>
<dbReference type="AlphaFoldDB" id="A0A2U2DTH8"/>
<dbReference type="Pfam" id="PF12832">
    <property type="entry name" value="MFS_1_like"/>
    <property type="match status" value="1"/>
</dbReference>
<evidence type="ECO:0000256" key="1">
    <source>
        <dbReference type="ARBA" id="ARBA00004429"/>
    </source>
</evidence>
<keyword evidence="6 8" id="KW-1133">Transmembrane helix</keyword>
<proteinExistence type="predicted"/>
<reference evidence="10 11" key="1">
    <citation type="submission" date="2018-05" db="EMBL/GenBank/DDBJ databases">
        <title>The draft genome of strain NS-104.</title>
        <authorList>
            <person name="Hang P."/>
            <person name="Jiang J."/>
        </authorList>
    </citation>
    <scope>NUCLEOTIDE SEQUENCE [LARGE SCALE GENOMIC DNA]</scope>
    <source>
        <strain evidence="10 11">NS-104</strain>
    </source>
</reference>
<evidence type="ECO:0000256" key="7">
    <source>
        <dbReference type="ARBA" id="ARBA00023136"/>
    </source>
</evidence>
<dbReference type="PANTHER" id="PTHR23522">
    <property type="entry name" value="BLL5896 PROTEIN"/>
    <property type="match status" value="1"/>
</dbReference>
<dbReference type="OrthoDB" id="9150135at2"/>
<protein>
    <submittedName>
        <fullName evidence="10">MFS transporter</fullName>
    </submittedName>
</protein>
<evidence type="ECO:0000313" key="11">
    <source>
        <dbReference type="Proteomes" id="UP000245252"/>
    </source>
</evidence>
<evidence type="ECO:0000313" key="10">
    <source>
        <dbReference type="EMBL" id="PWE56597.1"/>
    </source>
</evidence>
<name>A0A2U2DTH8_9HYPH</name>
<evidence type="ECO:0000256" key="4">
    <source>
        <dbReference type="ARBA" id="ARBA00022519"/>
    </source>
</evidence>
<feature type="transmembrane region" description="Helical" evidence="8">
    <location>
        <begin position="279"/>
        <end position="299"/>
    </location>
</feature>
<feature type="transmembrane region" description="Helical" evidence="8">
    <location>
        <begin position="170"/>
        <end position="189"/>
    </location>
</feature>
<organism evidence="10 11">
    <name type="scientific">Metarhizobium album</name>
    <dbReference type="NCBI Taxonomy" id="2182425"/>
    <lineage>
        <taxon>Bacteria</taxon>
        <taxon>Pseudomonadati</taxon>
        <taxon>Pseudomonadota</taxon>
        <taxon>Alphaproteobacteria</taxon>
        <taxon>Hyphomicrobiales</taxon>
        <taxon>Rhizobiaceae</taxon>
        <taxon>Metarhizobium</taxon>
    </lineage>
</organism>
<comment type="caution">
    <text evidence="10">The sequence shown here is derived from an EMBL/GenBank/DDBJ whole genome shotgun (WGS) entry which is preliminary data.</text>
</comment>